<sequence>MDRPHFQWFGTSQPVHHDPEGPHPAGFASITAAVTPGERE</sequence>
<organism evidence="2 3">
    <name type="scientific">Mycobacterium ulcerans str. Harvey</name>
    <dbReference type="NCBI Taxonomy" id="1299332"/>
    <lineage>
        <taxon>Bacteria</taxon>
        <taxon>Bacillati</taxon>
        <taxon>Actinomycetota</taxon>
        <taxon>Actinomycetes</taxon>
        <taxon>Mycobacteriales</taxon>
        <taxon>Mycobacteriaceae</taxon>
        <taxon>Mycobacterium</taxon>
        <taxon>Mycobacterium ulcerans group</taxon>
    </lineage>
</organism>
<dbReference type="Proteomes" id="UP000020681">
    <property type="component" value="Unassembled WGS sequence"/>
</dbReference>
<evidence type="ECO:0000313" key="3">
    <source>
        <dbReference type="Proteomes" id="UP000020681"/>
    </source>
</evidence>
<reference evidence="2 3" key="1">
    <citation type="submission" date="2014-01" db="EMBL/GenBank/DDBJ databases">
        <authorList>
            <person name="Dobos K."/>
            <person name="Lenaerts A."/>
            <person name="Ordway D."/>
            <person name="DeGroote M.A."/>
            <person name="Parker T."/>
            <person name="Sizemore C."/>
            <person name="Tallon L.J."/>
            <person name="Sadzewicz L.K."/>
            <person name="Sengamalay N."/>
            <person name="Fraser C.M."/>
            <person name="Hine E."/>
            <person name="Shefchek K.A."/>
            <person name="Das S.P."/>
            <person name="Tettelin H."/>
        </authorList>
    </citation>
    <scope>NUCLEOTIDE SEQUENCE [LARGE SCALE GENOMIC DNA]</scope>
    <source>
        <strain evidence="2 3">Harvey</strain>
    </source>
</reference>
<accession>A0ABP3A4I2</accession>
<keyword evidence="3" id="KW-1185">Reference proteome</keyword>
<evidence type="ECO:0000256" key="1">
    <source>
        <dbReference type="SAM" id="MobiDB-lite"/>
    </source>
</evidence>
<feature type="region of interest" description="Disordered" evidence="1">
    <location>
        <begin position="1"/>
        <end position="40"/>
    </location>
</feature>
<protein>
    <submittedName>
        <fullName evidence="2">Uncharacterized protein</fullName>
    </submittedName>
</protein>
<name>A0ABP3A4I2_MYCUL</name>
<proteinExistence type="predicted"/>
<evidence type="ECO:0000313" key="2">
    <source>
        <dbReference type="EMBL" id="EUA85729.1"/>
    </source>
</evidence>
<dbReference type="EMBL" id="JAOL01000189">
    <property type="protein sequence ID" value="EUA85729.1"/>
    <property type="molecule type" value="Genomic_DNA"/>
</dbReference>
<comment type="caution">
    <text evidence="2">The sequence shown here is derived from an EMBL/GenBank/DDBJ whole genome shotgun (WGS) entry which is preliminary data.</text>
</comment>
<gene>
    <name evidence="2" type="ORF">I551_7889</name>
</gene>